<proteinExistence type="predicted"/>
<evidence type="ECO:0000313" key="1">
    <source>
        <dbReference type="EMBL" id="KAF2834932.1"/>
    </source>
</evidence>
<name>A0A9P4S231_9PEZI</name>
<organism evidence="1 2">
    <name type="scientific">Patellaria atrata CBS 101060</name>
    <dbReference type="NCBI Taxonomy" id="1346257"/>
    <lineage>
        <taxon>Eukaryota</taxon>
        <taxon>Fungi</taxon>
        <taxon>Dikarya</taxon>
        <taxon>Ascomycota</taxon>
        <taxon>Pezizomycotina</taxon>
        <taxon>Dothideomycetes</taxon>
        <taxon>Dothideomycetes incertae sedis</taxon>
        <taxon>Patellariales</taxon>
        <taxon>Patellariaceae</taxon>
        <taxon>Patellaria</taxon>
    </lineage>
</organism>
<dbReference type="InterPro" id="IPR032675">
    <property type="entry name" value="LRR_dom_sf"/>
</dbReference>
<comment type="caution">
    <text evidence="1">The sequence shown here is derived from an EMBL/GenBank/DDBJ whole genome shotgun (WGS) entry which is preliminary data.</text>
</comment>
<protein>
    <submittedName>
        <fullName evidence="1">Uncharacterized protein</fullName>
    </submittedName>
</protein>
<accession>A0A9P4S231</accession>
<dbReference type="OrthoDB" id="10028886at2759"/>
<dbReference type="Gene3D" id="3.80.10.10">
    <property type="entry name" value="Ribonuclease Inhibitor"/>
    <property type="match status" value="1"/>
</dbReference>
<dbReference type="AlphaFoldDB" id="A0A9P4S231"/>
<sequence length="540" mass="60950">MATMLPDDVLYLICEQLAFQRQFDTLFSCIGTGKRLAVPALTHLYRNYHESPLIREGTENLPLAQQELLVQKWSILWRSIILSSMGQTIFPYSRYLKLLDLRDLHLLFEDDKFRGKISKNFFSGDLARFNIPQDTPTKFRSARGPRLNVVAAINTIGEVITQDAPMLEQITGEVLASSLVAWAPRLSNLRSLWIWDGKALADDAVQTLIHTHCHKFDALTVFSWKTEDADHKLSTFISGFRENLLRLFQTISDAGVGAETLLALNNHGSSLKELKLGLKADFLPQLAFLKGCVNLEVFSLTVYGVNSYIEKTDNESFEEIIAWLRECKDLRELKFDNFNSGATLLTTLLIDDNIRLHKLDLNSYEGRNHRAFHVALQNQATLRSLLLQGDSEDMVGDEIEILLDSVTSLTGLRELNLGRMSDFFNDMHITRLATHLTNLEELVVSGWNVTDRVLHQVSTLKNLRSVTFEGLSAFSAKGLHGFIRSLSPSNRGLAIAVQAADQDRDFLTDEEQAIIREEIAAKVGGSFDYIFFRVIQIDAP</sequence>
<gene>
    <name evidence="1" type="ORF">M501DRAFT_989318</name>
</gene>
<evidence type="ECO:0000313" key="2">
    <source>
        <dbReference type="Proteomes" id="UP000799429"/>
    </source>
</evidence>
<dbReference type="GO" id="GO:0031146">
    <property type="term" value="P:SCF-dependent proteasomal ubiquitin-dependent protein catabolic process"/>
    <property type="evidence" value="ECO:0007669"/>
    <property type="project" value="TreeGrafter"/>
</dbReference>
<keyword evidence="2" id="KW-1185">Reference proteome</keyword>
<dbReference type="PANTHER" id="PTHR13318">
    <property type="entry name" value="PARTNER OF PAIRED, ISOFORM B-RELATED"/>
    <property type="match status" value="1"/>
</dbReference>
<dbReference type="GO" id="GO:0019005">
    <property type="term" value="C:SCF ubiquitin ligase complex"/>
    <property type="evidence" value="ECO:0007669"/>
    <property type="project" value="TreeGrafter"/>
</dbReference>
<dbReference type="Proteomes" id="UP000799429">
    <property type="component" value="Unassembled WGS sequence"/>
</dbReference>
<reference evidence="1" key="1">
    <citation type="journal article" date="2020" name="Stud. Mycol.">
        <title>101 Dothideomycetes genomes: a test case for predicting lifestyles and emergence of pathogens.</title>
        <authorList>
            <person name="Haridas S."/>
            <person name="Albert R."/>
            <person name="Binder M."/>
            <person name="Bloem J."/>
            <person name="Labutti K."/>
            <person name="Salamov A."/>
            <person name="Andreopoulos B."/>
            <person name="Baker S."/>
            <person name="Barry K."/>
            <person name="Bills G."/>
            <person name="Bluhm B."/>
            <person name="Cannon C."/>
            <person name="Castanera R."/>
            <person name="Culley D."/>
            <person name="Daum C."/>
            <person name="Ezra D."/>
            <person name="Gonzalez J."/>
            <person name="Henrissat B."/>
            <person name="Kuo A."/>
            <person name="Liang C."/>
            <person name="Lipzen A."/>
            <person name="Lutzoni F."/>
            <person name="Magnuson J."/>
            <person name="Mondo S."/>
            <person name="Nolan M."/>
            <person name="Ohm R."/>
            <person name="Pangilinan J."/>
            <person name="Park H.-J."/>
            <person name="Ramirez L."/>
            <person name="Alfaro M."/>
            <person name="Sun H."/>
            <person name="Tritt A."/>
            <person name="Yoshinaga Y."/>
            <person name="Zwiers L.-H."/>
            <person name="Turgeon B."/>
            <person name="Goodwin S."/>
            <person name="Spatafora J."/>
            <person name="Crous P."/>
            <person name="Grigoriev I."/>
        </authorList>
    </citation>
    <scope>NUCLEOTIDE SEQUENCE</scope>
    <source>
        <strain evidence="1">CBS 101060</strain>
    </source>
</reference>
<dbReference type="EMBL" id="MU006113">
    <property type="protein sequence ID" value="KAF2834932.1"/>
    <property type="molecule type" value="Genomic_DNA"/>
</dbReference>
<dbReference type="SUPFAM" id="SSF52047">
    <property type="entry name" value="RNI-like"/>
    <property type="match status" value="1"/>
</dbReference>